<gene>
    <name evidence="2" type="ORF">A3J33_02540</name>
</gene>
<comment type="caution">
    <text evidence="2">The sequence shown here is derived from an EMBL/GenBank/DDBJ whole genome shotgun (WGS) entry which is preliminary data.</text>
</comment>
<organism evidence="2 3">
    <name type="scientific">candidate division WWE3 bacterium RIFCSPLOWO2_02_FULL_53_10</name>
    <dbReference type="NCBI Taxonomy" id="1802629"/>
    <lineage>
        <taxon>Bacteria</taxon>
        <taxon>Katanobacteria</taxon>
    </lineage>
</organism>
<feature type="region of interest" description="Disordered" evidence="1">
    <location>
        <begin position="37"/>
        <end position="80"/>
    </location>
</feature>
<evidence type="ECO:0000313" key="2">
    <source>
        <dbReference type="EMBL" id="OGC70667.1"/>
    </source>
</evidence>
<dbReference type="EMBL" id="MEVM01000022">
    <property type="protein sequence ID" value="OGC70667.1"/>
    <property type="molecule type" value="Genomic_DNA"/>
</dbReference>
<protein>
    <submittedName>
        <fullName evidence="2">Uncharacterized protein</fullName>
    </submittedName>
</protein>
<evidence type="ECO:0000313" key="3">
    <source>
        <dbReference type="Proteomes" id="UP000176492"/>
    </source>
</evidence>
<proteinExistence type="predicted"/>
<feature type="compositionally biased region" description="Basic and acidic residues" evidence="1">
    <location>
        <begin position="37"/>
        <end position="61"/>
    </location>
</feature>
<dbReference type="Proteomes" id="UP000176492">
    <property type="component" value="Unassembled WGS sequence"/>
</dbReference>
<accession>A0A1F4WML0</accession>
<dbReference type="AlphaFoldDB" id="A0A1F4WML0"/>
<evidence type="ECO:0000256" key="1">
    <source>
        <dbReference type="SAM" id="MobiDB-lite"/>
    </source>
</evidence>
<name>A0A1F4WML0_UNCKA</name>
<reference evidence="2 3" key="1">
    <citation type="journal article" date="2016" name="Nat. Commun.">
        <title>Thousands of microbial genomes shed light on interconnected biogeochemical processes in an aquifer system.</title>
        <authorList>
            <person name="Anantharaman K."/>
            <person name="Brown C.T."/>
            <person name="Hug L.A."/>
            <person name="Sharon I."/>
            <person name="Castelle C.J."/>
            <person name="Probst A.J."/>
            <person name="Thomas B.C."/>
            <person name="Singh A."/>
            <person name="Wilkins M.J."/>
            <person name="Karaoz U."/>
            <person name="Brodie E.L."/>
            <person name="Williams K.H."/>
            <person name="Hubbard S.S."/>
            <person name="Banfield J.F."/>
        </authorList>
    </citation>
    <scope>NUCLEOTIDE SEQUENCE [LARGE SCALE GENOMIC DNA]</scope>
</reference>
<sequence>MRSAWRRYRRSIITLEEAVFKGRRVCQKCGEKFLRRKAEGGEKDEPVEDRSEMAETPREAGGEASAAAEVHVGNLEYDPS</sequence>